<accession>A0A8J4EP33</accession>
<feature type="transmembrane region" description="Helical" evidence="1">
    <location>
        <begin position="225"/>
        <end position="247"/>
    </location>
</feature>
<reference evidence="4" key="1">
    <citation type="journal article" date="2021" name="Int. J. Syst. Evol. Microbiol.">
        <title>Actinocatenispora comari sp. nov., an endophytic actinomycete isolated from aerial parts of Comarum salesowianum.</title>
        <authorList>
            <person name="Oyunbileg N."/>
            <person name="Iizaka Y."/>
            <person name="Hamada M."/>
            <person name="Davaapurev B.O."/>
            <person name="Fukumoto A."/>
            <person name="Tsetseg B."/>
            <person name="Kato F."/>
            <person name="Tamura T."/>
            <person name="Batkhuu J."/>
            <person name="Anzai Y."/>
        </authorList>
    </citation>
    <scope>NUCLEOTIDE SEQUENCE [LARGE SCALE GENOMIC DNA]</scope>
    <source>
        <strain evidence="4">NUM-2625</strain>
    </source>
</reference>
<keyword evidence="4" id="KW-1185">Reference proteome</keyword>
<dbReference type="Proteomes" id="UP000614996">
    <property type="component" value="Unassembled WGS sequence"/>
</dbReference>
<feature type="transmembrane region" description="Helical" evidence="1">
    <location>
        <begin position="254"/>
        <end position="276"/>
    </location>
</feature>
<feature type="domain" description="CAAX prenyl protease 2/Lysostaphin resistance protein A-like" evidence="2">
    <location>
        <begin position="157"/>
        <end position="266"/>
    </location>
</feature>
<gene>
    <name evidence="3" type="ORF">NUM_56820</name>
</gene>
<evidence type="ECO:0000256" key="1">
    <source>
        <dbReference type="SAM" id="Phobius"/>
    </source>
</evidence>
<dbReference type="RefSeq" id="WP_207128077.1">
    <property type="nucleotide sequence ID" value="NZ_BOPO01000117.1"/>
</dbReference>
<evidence type="ECO:0000313" key="4">
    <source>
        <dbReference type="Proteomes" id="UP000614996"/>
    </source>
</evidence>
<feature type="transmembrane region" description="Helical" evidence="1">
    <location>
        <begin position="282"/>
        <end position="302"/>
    </location>
</feature>
<dbReference type="Pfam" id="PF02517">
    <property type="entry name" value="Rce1-like"/>
    <property type="match status" value="1"/>
</dbReference>
<organism evidence="3 4">
    <name type="scientific">Actinocatenispora comari</name>
    <dbReference type="NCBI Taxonomy" id="2807577"/>
    <lineage>
        <taxon>Bacteria</taxon>
        <taxon>Bacillati</taxon>
        <taxon>Actinomycetota</taxon>
        <taxon>Actinomycetes</taxon>
        <taxon>Micromonosporales</taxon>
        <taxon>Micromonosporaceae</taxon>
        <taxon>Actinocatenispora</taxon>
    </lineage>
</organism>
<keyword evidence="3" id="KW-0378">Hydrolase</keyword>
<feature type="transmembrane region" description="Helical" evidence="1">
    <location>
        <begin position="151"/>
        <end position="171"/>
    </location>
</feature>
<keyword evidence="1" id="KW-0472">Membrane</keyword>
<feature type="transmembrane region" description="Helical" evidence="1">
    <location>
        <begin position="118"/>
        <end position="139"/>
    </location>
</feature>
<keyword evidence="3" id="KW-0645">Protease</keyword>
<dbReference type="AlphaFoldDB" id="A0A8J4EP33"/>
<feature type="transmembrane region" description="Helical" evidence="1">
    <location>
        <begin position="192"/>
        <end position="213"/>
    </location>
</feature>
<dbReference type="GO" id="GO:0004175">
    <property type="term" value="F:endopeptidase activity"/>
    <property type="evidence" value="ECO:0007669"/>
    <property type="project" value="UniProtKB-ARBA"/>
</dbReference>
<dbReference type="InterPro" id="IPR003675">
    <property type="entry name" value="Rce1/LyrA-like_dom"/>
</dbReference>
<feature type="transmembrane region" description="Helical" evidence="1">
    <location>
        <begin position="74"/>
        <end position="97"/>
    </location>
</feature>
<protein>
    <submittedName>
        <fullName evidence="3">CAAX amino protease</fullName>
    </submittedName>
</protein>
<dbReference type="PANTHER" id="PTHR35797">
    <property type="entry name" value="PROTEASE-RELATED"/>
    <property type="match status" value="1"/>
</dbReference>
<proteinExistence type="predicted"/>
<sequence length="330" mass="35575">MRTPPDESTLHPPIGAVAAGRTRGFAALVRRFPLVSFFVLAYGISWFCWLPYLLSTDGLGLEPGLTLPSLLGDSQLVGVLPGAYAGPLGSALIVTAITGGRAGLRRWRRRLLRWKVTWYWYAIVLLGVPALLVGGSLTLPGVLGDTHLPGLAIVVAYLPMLVLQVLTTGAAEEPGWRDYALPVLQRRRGPALGTLILGVVWACWHLPLFFTAWSLAGRDPHTGHWWATVGAFVLMAVALSVLITWVFNHTRQSLPIALVLHASNNATASLILPTMFPHLSPSSTIVAGVVAYGAVAVLLLAATRGRLGYRPEQVEQTVPRQEPQRAASSR</sequence>
<dbReference type="GO" id="GO:0080120">
    <property type="term" value="P:CAAX-box protein maturation"/>
    <property type="evidence" value="ECO:0007669"/>
    <property type="project" value="UniProtKB-ARBA"/>
</dbReference>
<dbReference type="PANTHER" id="PTHR35797:SF1">
    <property type="entry name" value="PROTEASE"/>
    <property type="match status" value="1"/>
</dbReference>
<feature type="transmembrane region" description="Helical" evidence="1">
    <location>
        <begin position="32"/>
        <end position="54"/>
    </location>
</feature>
<comment type="caution">
    <text evidence="3">The sequence shown here is derived from an EMBL/GenBank/DDBJ whole genome shotgun (WGS) entry which is preliminary data.</text>
</comment>
<evidence type="ECO:0000259" key="2">
    <source>
        <dbReference type="Pfam" id="PF02517"/>
    </source>
</evidence>
<name>A0A8J4EP33_9ACTN</name>
<evidence type="ECO:0000313" key="3">
    <source>
        <dbReference type="EMBL" id="GIL30428.1"/>
    </source>
</evidence>
<keyword evidence="1" id="KW-0812">Transmembrane</keyword>
<dbReference type="GO" id="GO:0006508">
    <property type="term" value="P:proteolysis"/>
    <property type="evidence" value="ECO:0007669"/>
    <property type="project" value="UniProtKB-KW"/>
</dbReference>
<dbReference type="EMBL" id="BOPO01000117">
    <property type="protein sequence ID" value="GIL30428.1"/>
    <property type="molecule type" value="Genomic_DNA"/>
</dbReference>
<dbReference type="InterPro" id="IPR042150">
    <property type="entry name" value="MmRce1-like"/>
</dbReference>
<keyword evidence="1" id="KW-1133">Transmembrane helix</keyword>